<evidence type="ECO:0000256" key="4">
    <source>
        <dbReference type="ARBA" id="ARBA00022475"/>
    </source>
</evidence>
<keyword evidence="9" id="KW-0472">Membrane</keyword>
<keyword evidence="5" id="KW-0677">Repeat</keyword>
<reference evidence="13 14" key="1">
    <citation type="submission" date="2019-11" db="EMBL/GenBank/DDBJ databases">
        <authorList>
            <person name="Li X.-J."/>
            <person name="Feng X.-M."/>
        </authorList>
    </citation>
    <scope>NUCLEOTIDE SEQUENCE [LARGE SCALE GENOMIC DNA]</scope>
    <source>
        <strain evidence="13 14">XMNu-373</strain>
    </source>
</reference>
<evidence type="ECO:0000256" key="10">
    <source>
        <dbReference type="ARBA" id="ARBA00025157"/>
    </source>
</evidence>
<dbReference type="RefSeq" id="WP_162449917.1">
    <property type="nucleotide sequence ID" value="NZ_WLZY01000002.1"/>
</dbReference>
<evidence type="ECO:0000259" key="12">
    <source>
        <dbReference type="PROSITE" id="PS50893"/>
    </source>
</evidence>
<keyword evidence="8" id="KW-1278">Translocase</keyword>
<keyword evidence="4" id="KW-1003">Cell membrane</keyword>
<keyword evidence="14" id="KW-1185">Reference proteome</keyword>
<dbReference type="AlphaFoldDB" id="A0A7K3M1V8"/>
<feature type="region of interest" description="Disordered" evidence="11">
    <location>
        <begin position="273"/>
        <end position="357"/>
    </location>
</feature>
<dbReference type="InterPro" id="IPR027417">
    <property type="entry name" value="P-loop_NTPase"/>
</dbReference>
<dbReference type="EMBL" id="WLZY01000002">
    <property type="protein sequence ID" value="NDL57259.1"/>
    <property type="molecule type" value="Genomic_DNA"/>
</dbReference>
<dbReference type="FunFam" id="3.40.50.300:FF:000760">
    <property type="entry name" value="Cobalt ABC transporter ATP-binding protein"/>
    <property type="match status" value="1"/>
</dbReference>
<organism evidence="13 14">
    <name type="scientific">Phytoactinopolyspora mesophila</name>
    <dbReference type="NCBI Taxonomy" id="2650750"/>
    <lineage>
        <taxon>Bacteria</taxon>
        <taxon>Bacillati</taxon>
        <taxon>Actinomycetota</taxon>
        <taxon>Actinomycetes</taxon>
        <taxon>Jiangellales</taxon>
        <taxon>Jiangellaceae</taxon>
        <taxon>Phytoactinopolyspora</taxon>
    </lineage>
</organism>
<dbReference type="InterPro" id="IPR003593">
    <property type="entry name" value="AAA+_ATPase"/>
</dbReference>
<dbReference type="Proteomes" id="UP000460435">
    <property type="component" value="Unassembled WGS sequence"/>
</dbReference>
<keyword evidence="3" id="KW-0813">Transport</keyword>
<evidence type="ECO:0000256" key="5">
    <source>
        <dbReference type="ARBA" id="ARBA00022737"/>
    </source>
</evidence>
<dbReference type="GO" id="GO:0043190">
    <property type="term" value="C:ATP-binding cassette (ABC) transporter complex"/>
    <property type="evidence" value="ECO:0007669"/>
    <property type="project" value="TreeGrafter"/>
</dbReference>
<dbReference type="PROSITE" id="PS00211">
    <property type="entry name" value="ABC_TRANSPORTER_1"/>
    <property type="match status" value="1"/>
</dbReference>
<evidence type="ECO:0000256" key="6">
    <source>
        <dbReference type="ARBA" id="ARBA00022741"/>
    </source>
</evidence>
<evidence type="ECO:0000256" key="11">
    <source>
        <dbReference type="SAM" id="MobiDB-lite"/>
    </source>
</evidence>
<keyword evidence="7 13" id="KW-0067">ATP-binding</keyword>
<feature type="domain" description="ABC transporter" evidence="12">
    <location>
        <begin position="2"/>
        <end position="242"/>
    </location>
</feature>
<protein>
    <submittedName>
        <fullName evidence="13">ATP-binding cassette domain-containing protein</fullName>
    </submittedName>
</protein>
<name>A0A7K3M1V8_9ACTN</name>
<comment type="subcellular location">
    <subcellularLocation>
        <location evidence="1">Cell membrane</location>
        <topology evidence="1">Peripheral membrane protein</topology>
    </subcellularLocation>
</comment>
<dbReference type="InterPro" id="IPR050095">
    <property type="entry name" value="ECF_ABC_transporter_ATP-bd"/>
</dbReference>
<comment type="similarity">
    <text evidence="2">Belongs to the ABC transporter superfamily.</text>
</comment>
<proteinExistence type="inferred from homology"/>
<comment type="caution">
    <text evidence="13">The sequence shown here is derived from an EMBL/GenBank/DDBJ whole genome shotgun (WGS) entry which is preliminary data.</text>
</comment>
<evidence type="ECO:0000256" key="2">
    <source>
        <dbReference type="ARBA" id="ARBA00005417"/>
    </source>
</evidence>
<dbReference type="PROSITE" id="PS50893">
    <property type="entry name" value="ABC_TRANSPORTER_2"/>
    <property type="match status" value="2"/>
</dbReference>
<dbReference type="CDD" id="cd03225">
    <property type="entry name" value="ABC_cobalt_CbiO_domain1"/>
    <property type="match status" value="1"/>
</dbReference>
<dbReference type="InterPro" id="IPR017871">
    <property type="entry name" value="ABC_transporter-like_CS"/>
</dbReference>
<dbReference type="GO" id="GO:0016887">
    <property type="term" value="F:ATP hydrolysis activity"/>
    <property type="evidence" value="ECO:0007669"/>
    <property type="project" value="InterPro"/>
</dbReference>
<dbReference type="GO" id="GO:0042626">
    <property type="term" value="F:ATPase-coupled transmembrane transporter activity"/>
    <property type="evidence" value="ECO:0007669"/>
    <property type="project" value="TreeGrafter"/>
</dbReference>
<dbReference type="SMART" id="SM00382">
    <property type="entry name" value="AAA"/>
    <property type="match status" value="2"/>
</dbReference>
<dbReference type="PANTHER" id="PTHR43553">
    <property type="entry name" value="HEAVY METAL TRANSPORTER"/>
    <property type="match status" value="1"/>
</dbReference>
<evidence type="ECO:0000256" key="7">
    <source>
        <dbReference type="ARBA" id="ARBA00022840"/>
    </source>
</evidence>
<feature type="compositionally biased region" description="Basic and acidic residues" evidence="11">
    <location>
        <begin position="300"/>
        <end position="310"/>
    </location>
</feature>
<evidence type="ECO:0000256" key="8">
    <source>
        <dbReference type="ARBA" id="ARBA00022967"/>
    </source>
</evidence>
<evidence type="ECO:0000256" key="1">
    <source>
        <dbReference type="ARBA" id="ARBA00004202"/>
    </source>
</evidence>
<dbReference type="Gene3D" id="3.40.50.300">
    <property type="entry name" value="P-loop containing nucleotide triphosphate hydrolases"/>
    <property type="match status" value="2"/>
</dbReference>
<evidence type="ECO:0000256" key="9">
    <source>
        <dbReference type="ARBA" id="ARBA00023136"/>
    </source>
</evidence>
<dbReference type="GO" id="GO:0005524">
    <property type="term" value="F:ATP binding"/>
    <property type="evidence" value="ECO:0007669"/>
    <property type="project" value="UniProtKB-KW"/>
</dbReference>
<dbReference type="InterPro" id="IPR003439">
    <property type="entry name" value="ABC_transporter-like_ATP-bd"/>
</dbReference>
<comment type="function">
    <text evidence="10">Probably part of an ABC transporter complex. Responsible for energy coupling to the transport system.</text>
</comment>
<sequence>MIVFENVSVRFDPQPEPVLRDVDLAVNEGELCLVVGQTGSGKSTLLRTVNGLVPHFTGGTLTGRVVVEGRDTRHHRPRDLADVVGFVSQDPRSGFVAERVEDELAFGMEWLGLTPDVMRRRVEETLDLLGLADVRRRAMSTLSGGQRQRVAIGAAMIAHPRILVLDEPTSALDPQAAEDVLAALHRLVHDLGTTVLLAEHRLERVIQYADHVVYLPGDGRAVDGAPTEIMTAARVAPPVVELGRLAGWSPLPLSIRDARRAASGLRDQLAGLPHVPASGGATGGSPPVELASRRTVPFAKRPDAAERLEPAEPSTAGSGAPRRGGRFGLSSLRRRLRPDHVAATTERNTDPAGAAQSRFSVSRLSVRYGTTVALHDVTLQAHAGEIVAVMGRNGAGKSSLLAAVAGLIEPAAGRVRTGGIDPHGADPAQTIRVAGLVPQDPTDLLYADSVAAECSDADTDVGATAGSCRALLAQLAPEIADDVHPRDLSEGQRLALALAVVMVARPPLILLDEPTRGLDYPAKRRLGDILRTLAAAGHTVMLATHDVELVAELATRVVVVADGEVVADGATAEVVVGSPTFAPQVAKILAPERWLTVAEVQAALP</sequence>
<feature type="domain" description="ABC transporter" evidence="12">
    <location>
        <begin position="359"/>
        <end position="587"/>
    </location>
</feature>
<dbReference type="Pfam" id="PF00005">
    <property type="entry name" value="ABC_tran"/>
    <property type="match status" value="2"/>
</dbReference>
<gene>
    <name evidence="13" type="ORF">F7O44_09275</name>
</gene>
<dbReference type="PANTHER" id="PTHR43553:SF24">
    <property type="entry name" value="ENERGY-COUPLING FACTOR TRANSPORTER ATP-BINDING PROTEIN ECFA1"/>
    <property type="match status" value="1"/>
</dbReference>
<dbReference type="SUPFAM" id="SSF52540">
    <property type="entry name" value="P-loop containing nucleoside triphosphate hydrolases"/>
    <property type="match status" value="2"/>
</dbReference>
<evidence type="ECO:0000256" key="3">
    <source>
        <dbReference type="ARBA" id="ARBA00022448"/>
    </source>
</evidence>
<feature type="compositionally biased region" description="Low complexity" evidence="11">
    <location>
        <begin position="276"/>
        <end position="287"/>
    </location>
</feature>
<evidence type="ECO:0000313" key="13">
    <source>
        <dbReference type="EMBL" id="NDL57259.1"/>
    </source>
</evidence>
<keyword evidence="6" id="KW-0547">Nucleotide-binding</keyword>
<evidence type="ECO:0000313" key="14">
    <source>
        <dbReference type="Proteomes" id="UP000460435"/>
    </source>
</evidence>
<dbReference type="InterPro" id="IPR015856">
    <property type="entry name" value="ABC_transpr_CbiO/EcfA_su"/>
</dbReference>
<accession>A0A7K3M1V8</accession>